<dbReference type="EMBL" id="GL349459">
    <property type="protein sequence ID" value="KNC50073.1"/>
    <property type="molecule type" value="Genomic_DNA"/>
</dbReference>
<dbReference type="RefSeq" id="XP_013757237.1">
    <property type="nucleotide sequence ID" value="XM_013901783.1"/>
</dbReference>
<organism evidence="2 3">
    <name type="scientific">Thecamonas trahens ATCC 50062</name>
    <dbReference type="NCBI Taxonomy" id="461836"/>
    <lineage>
        <taxon>Eukaryota</taxon>
        <taxon>Apusozoa</taxon>
        <taxon>Apusomonadida</taxon>
        <taxon>Apusomonadidae</taxon>
        <taxon>Thecamonas</taxon>
    </lineage>
</organism>
<gene>
    <name evidence="2" type="ORF">AMSG_05837</name>
</gene>
<dbReference type="AlphaFoldDB" id="A0A0L0DFJ5"/>
<feature type="transmembrane region" description="Helical" evidence="1">
    <location>
        <begin position="20"/>
        <end position="38"/>
    </location>
</feature>
<proteinExistence type="predicted"/>
<evidence type="ECO:0000313" key="2">
    <source>
        <dbReference type="EMBL" id="KNC50073.1"/>
    </source>
</evidence>
<keyword evidence="1" id="KW-0472">Membrane</keyword>
<keyword evidence="1" id="KW-0812">Transmembrane</keyword>
<dbReference type="Proteomes" id="UP000054408">
    <property type="component" value="Unassembled WGS sequence"/>
</dbReference>
<evidence type="ECO:0000256" key="1">
    <source>
        <dbReference type="SAM" id="Phobius"/>
    </source>
</evidence>
<keyword evidence="3" id="KW-1185">Reference proteome</keyword>
<dbReference type="GeneID" id="25565158"/>
<evidence type="ECO:0000313" key="3">
    <source>
        <dbReference type="Proteomes" id="UP000054408"/>
    </source>
</evidence>
<reference evidence="2 3" key="1">
    <citation type="submission" date="2010-05" db="EMBL/GenBank/DDBJ databases">
        <title>The Genome Sequence of Thecamonas trahens ATCC 50062.</title>
        <authorList>
            <consortium name="The Broad Institute Genome Sequencing Platform"/>
            <person name="Russ C."/>
            <person name="Cuomo C."/>
            <person name="Shea T."/>
            <person name="Young S.K."/>
            <person name="Zeng Q."/>
            <person name="Koehrsen M."/>
            <person name="Haas B."/>
            <person name="Borodovsky M."/>
            <person name="Guigo R."/>
            <person name="Alvarado L."/>
            <person name="Berlin A."/>
            <person name="Bochicchio J."/>
            <person name="Borenstein D."/>
            <person name="Chapman S."/>
            <person name="Chen Z."/>
            <person name="Freedman E."/>
            <person name="Gellesch M."/>
            <person name="Goldberg J."/>
            <person name="Griggs A."/>
            <person name="Gujja S."/>
            <person name="Heilman E."/>
            <person name="Heiman D."/>
            <person name="Hepburn T."/>
            <person name="Howarth C."/>
            <person name="Jen D."/>
            <person name="Larson L."/>
            <person name="Mehta T."/>
            <person name="Park D."/>
            <person name="Pearson M."/>
            <person name="Roberts A."/>
            <person name="Saif S."/>
            <person name="Shenoy N."/>
            <person name="Sisk P."/>
            <person name="Stolte C."/>
            <person name="Sykes S."/>
            <person name="Thomson T."/>
            <person name="Walk T."/>
            <person name="White J."/>
            <person name="Yandava C."/>
            <person name="Burger G."/>
            <person name="Gray M.W."/>
            <person name="Holland P.W.H."/>
            <person name="King N."/>
            <person name="Lang F.B.F."/>
            <person name="Roger A.J."/>
            <person name="Ruiz-Trillo I."/>
            <person name="Lander E."/>
            <person name="Nusbaum C."/>
        </authorList>
    </citation>
    <scope>NUCLEOTIDE SEQUENCE [LARGE SCALE GENOMIC DNA]</scope>
    <source>
        <strain evidence="2 3">ATCC 50062</strain>
    </source>
</reference>
<protein>
    <submittedName>
        <fullName evidence="2">Uncharacterized protein</fullName>
    </submittedName>
</protein>
<name>A0A0L0DFJ5_THETB</name>
<keyword evidence="1" id="KW-1133">Transmembrane helix</keyword>
<sequence length="70" mass="7031">MGAQLSRTTWVGAAFEHRMQAGVGVSLVALFAAIPLGLQLAKSNKRSIAGSAVPQATINAPAAGPWTTGG</sequence>
<accession>A0A0L0DFJ5</accession>